<dbReference type="NCBIfam" id="TIGR01552">
    <property type="entry name" value="phd_fam"/>
    <property type="match status" value="1"/>
</dbReference>
<evidence type="ECO:0000313" key="4">
    <source>
        <dbReference type="Proteomes" id="UP000070352"/>
    </source>
</evidence>
<proteinExistence type="inferred from homology"/>
<accession>A0A135L7Z4</accession>
<reference evidence="3 4" key="1">
    <citation type="submission" date="2016-02" db="EMBL/GenBank/DDBJ databases">
        <title>Draft Genome for Tepidibacillus decaturensis nov. sp. Strain Z9, an Anaerobic, Moderately Thermophilic and Heterotrophic Bacterium from Deep Subsurface of the Illinois Basin, USA.</title>
        <authorList>
            <person name="Dong Y."/>
            <person name="Chang J.Y."/>
            <person name="Sanford R."/>
            <person name="Fouke B.W."/>
        </authorList>
    </citation>
    <scope>NUCLEOTIDE SEQUENCE [LARGE SCALE GENOMIC DNA]</scope>
    <source>
        <strain evidence="3 4">Z9</strain>
    </source>
</reference>
<dbReference type="AlphaFoldDB" id="A0A135L7Z4"/>
<comment type="similarity">
    <text evidence="1 2">Belongs to the phD/YefM antitoxin family.</text>
</comment>
<dbReference type="Gene3D" id="3.40.1620.10">
    <property type="entry name" value="YefM-like domain"/>
    <property type="match status" value="1"/>
</dbReference>
<dbReference type="Pfam" id="PF02604">
    <property type="entry name" value="PhdYeFM_antitox"/>
    <property type="match status" value="1"/>
</dbReference>
<dbReference type="InterPro" id="IPR036165">
    <property type="entry name" value="YefM-like_sf"/>
</dbReference>
<evidence type="ECO:0000256" key="1">
    <source>
        <dbReference type="ARBA" id="ARBA00009981"/>
    </source>
</evidence>
<organism evidence="3 4">
    <name type="scientific">Tepidibacillus decaturensis</name>
    <dbReference type="NCBI Taxonomy" id="1413211"/>
    <lineage>
        <taxon>Bacteria</taxon>
        <taxon>Bacillati</taxon>
        <taxon>Bacillota</taxon>
        <taxon>Bacilli</taxon>
        <taxon>Bacillales</taxon>
        <taxon>Bacillaceae</taxon>
        <taxon>Tepidibacillus</taxon>
    </lineage>
</organism>
<name>A0A135L7Z4_9BACI</name>
<evidence type="ECO:0000313" key="3">
    <source>
        <dbReference type="EMBL" id="KXG45072.1"/>
    </source>
</evidence>
<comment type="function">
    <text evidence="2">Antitoxin component of a type II toxin-antitoxin (TA) system.</text>
</comment>
<protein>
    <recommendedName>
        <fullName evidence="2">Antitoxin</fullName>
    </recommendedName>
</protein>
<dbReference type="InterPro" id="IPR006442">
    <property type="entry name" value="Antitoxin_Phd/YefM"/>
</dbReference>
<keyword evidence="4" id="KW-1185">Reference proteome</keyword>
<dbReference type="EMBL" id="LSKU01000001">
    <property type="protein sequence ID" value="KXG45072.1"/>
    <property type="molecule type" value="Genomic_DNA"/>
</dbReference>
<gene>
    <name evidence="3" type="ORF">U473_09795</name>
</gene>
<sequence length="101" mass="11851">MLSPSTALKDKKNKRKTYLRNNFADISRIVHEKAEPVFLTKNGFGDMVVMSIETYERKLFESEIYFKLKETELEANTTDKKYSHKEVFDDLRAKLANKVDL</sequence>
<dbReference type="SUPFAM" id="SSF143120">
    <property type="entry name" value="YefM-like"/>
    <property type="match status" value="1"/>
</dbReference>
<evidence type="ECO:0000256" key="2">
    <source>
        <dbReference type="RuleBase" id="RU362080"/>
    </source>
</evidence>
<dbReference type="STRING" id="1413211.U473_09795"/>
<dbReference type="Proteomes" id="UP000070352">
    <property type="component" value="Unassembled WGS sequence"/>
</dbReference>
<comment type="caution">
    <text evidence="3">The sequence shown here is derived from an EMBL/GenBank/DDBJ whole genome shotgun (WGS) entry which is preliminary data.</text>
</comment>